<feature type="transmembrane region" description="Helical" evidence="1">
    <location>
        <begin position="21"/>
        <end position="43"/>
    </location>
</feature>
<protein>
    <submittedName>
        <fullName evidence="2">Uncharacterized protein</fullName>
    </submittedName>
</protein>
<sequence>LAWLIKGLLKIFKILGLACEISVYLFLKCIFTKYLIVLCQFLFSPIRCNLQFTPAYQS</sequence>
<feature type="non-terminal residue" evidence="2">
    <location>
        <position position="1"/>
    </location>
</feature>
<name>A0A0K2UG89_LEPSM</name>
<keyword evidence="1" id="KW-0812">Transmembrane</keyword>
<proteinExistence type="predicted"/>
<keyword evidence="1" id="KW-0472">Membrane</keyword>
<evidence type="ECO:0000313" key="2">
    <source>
        <dbReference type="EMBL" id="CDW37090.1"/>
    </source>
</evidence>
<evidence type="ECO:0000256" key="1">
    <source>
        <dbReference type="SAM" id="Phobius"/>
    </source>
</evidence>
<reference evidence="2" key="1">
    <citation type="submission" date="2014-05" db="EMBL/GenBank/DDBJ databases">
        <authorList>
            <person name="Chronopoulou M."/>
        </authorList>
    </citation>
    <scope>NUCLEOTIDE SEQUENCE</scope>
    <source>
        <tissue evidence="2">Whole organism</tissue>
    </source>
</reference>
<accession>A0A0K2UG89</accession>
<keyword evidence="1" id="KW-1133">Transmembrane helix</keyword>
<dbReference type="EMBL" id="HACA01019729">
    <property type="protein sequence ID" value="CDW37090.1"/>
    <property type="molecule type" value="Transcribed_RNA"/>
</dbReference>
<organism evidence="2">
    <name type="scientific">Lepeophtheirus salmonis</name>
    <name type="common">Salmon louse</name>
    <name type="synonym">Caligus salmonis</name>
    <dbReference type="NCBI Taxonomy" id="72036"/>
    <lineage>
        <taxon>Eukaryota</taxon>
        <taxon>Metazoa</taxon>
        <taxon>Ecdysozoa</taxon>
        <taxon>Arthropoda</taxon>
        <taxon>Crustacea</taxon>
        <taxon>Multicrustacea</taxon>
        <taxon>Hexanauplia</taxon>
        <taxon>Copepoda</taxon>
        <taxon>Siphonostomatoida</taxon>
        <taxon>Caligidae</taxon>
        <taxon>Lepeophtheirus</taxon>
    </lineage>
</organism>
<dbReference type="AlphaFoldDB" id="A0A0K2UG89"/>